<name>A0A291GU01_9MICO</name>
<organism evidence="4 5">
    <name type="scientific">Brachybacterium ginsengisoli</name>
    <dbReference type="NCBI Taxonomy" id="1331682"/>
    <lineage>
        <taxon>Bacteria</taxon>
        <taxon>Bacillati</taxon>
        <taxon>Actinomycetota</taxon>
        <taxon>Actinomycetes</taxon>
        <taxon>Micrococcales</taxon>
        <taxon>Dermabacteraceae</taxon>
        <taxon>Brachybacterium</taxon>
    </lineage>
</organism>
<feature type="domain" description="N-acetyltransferase" evidence="3">
    <location>
        <begin position="9"/>
        <end position="158"/>
    </location>
</feature>
<dbReference type="PROSITE" id="PS51186">
    <property type="entry name" value="GNAT"/>
    <property type="match status" value="1"/>
</dbReference>
<dbReference type="GO" id="GO:0016747">
    <property type="term" value="F:acyltransferase activity, transferring groups other than amino-acyl groups"/>
    <property type="evidence" value="ECO:0007669"/>
    <property type="project" value="InterPro"/>
</dbReference>
<dbReference type="Gene3D" id="3.40.630.30">
    <property type="match status" value="1"/>
</dbReference>
<accession>A0A291GU01</accession>
<evidence type="ECO:0000313" key="5">
    <source>
        <dbReference type="Proteomes" id="UP000217889"/>
    </source>
</evidence>
<keyword evidence="5" id="KW-1185">Reference proteome</keyword>
<dbReference type="CDD" id="cd04301">
    <property type="entry name" value="NAT_SF"/>
    <property type="match status" value="1"/>
</dbReference>
<sequence>MERHADPALTLRAGASSDIEQCVALWVDACAVRDGRSIGGIADRARPKFDRSIGWIVASSGEQIDGFVLATAPGSGMPTDPPDAAVVGLLAVQPSQQARGLGRTLLQAIGRHLSDAGYRQAVLHALLDNHTALGLYRSEGWTAVGDEYEHSLLKRPLRTFSRDLMQDGLGGTVGD</sequence>
<dbReference type="RefSeq" id="WP_096798147.1">
    <property type="nucleotide sequence ID" value="NZ_CP023564.1"/>
</dbReference>
<dbReference type="InterPro" id="IPR050832">
    <property type="entry name" value="Bact_Acetyltransf"/>
</dbReference>
<protein>
    <recommendedName>
        <fullName evidence="3">N-acetyltransferase domain-containing protein</fullName>
    </recommendedName>
</protein>
<dbReference type="InterPro" id="IPR000182">
    <property type="entry name" value="GNAT_dom"/>
</dbReference>
<reference evidence="4 5" key="1">
    <citation type="journal article" date="2014" name="Int. J. Syst. Evol. Microbiol.">
        <title>Brachybacterium ginsengisoli sp. nov., isolated from soil of a ginseng field.</title>
        <authorList>
            <person name="Hoang V.A."/>
            <person name="Kim Y.J."/>
            <person name="Nguyen N.L."/>
            <person name="Yang D.C."/>
        </authorList>
    </citation>
    <scope>NUCLEOTIDE SEQUENCE [LARGE SCALE GENOMIC DNA]</scope>
    <source>
        <strain evidence="4 5">DCY80</strain>
    </source>
</reference>
<dbReference type="OrthoDB" id="4947711at2"/>
<dbReference type="KEGG" id="bgg:CFK41_01890"/>
<dbReference type="Proteomes" id="UP000217889">
    <property type="component" value="Chromosome"/>
</dbReference>
<keyword evidence="1" id="KW-0808">Transferase</keyword>
<proteinExistence type="predicted"/>
<dbReference type="AlphaFoldDB" id="A0A291GU01"/>
<dbReference type="Pfam" id="PF00583">
    <property type="entry name" value="Acetyltransf_1"/>
    <property type="match status" value="1"/>
</dbReference>
<evidence type="ECO:0000256" key="1">
    <source>
        <dbReference type="ARBA" id="ARBA00022679"/>
    </source>
</evidence>
<gene>
    <name evidence="4" type="ORF">CFK41_01890</name>
</gene>
<keyword evidence="2" id="KW-0012">Acyltransferase</keyword>
<dbReference type="PANTHER" id="PTHR43877">
    <property type="entry name" value="AMINOALKYLPHOSPHONATE N-ACETYLTRANSFERASE-RELATED-RELATED"/>
    <property type="match status" value="1"/>
</dbReference>
<dbReference type="PANTHER" id="PTHR43877:SF2">
    <property type="entry name" value="AMINOALKYLPHOSPHONATE N-ACETYLTRANSFERASE-RELATED"/>
    <property type="match status" value="1"/>
</dbReference>
<evidence type="ECO:0000259" key="3">
    <source>
        <dbReference type="PROSITE" id="PS51186"/>
    </source>
</evidence>
<dbReference type="SUPFAM" id="SSF55729">
    <property type="entry name" value="Acyl-CoA N-acyltransferases (Nat)"/>
    <property type="match status" value="1"/>
</dbReference>
<dbReference type="InterPro" id="IPR016181">
    <property type="entry name" value="Acyl_CoA_acyltransferase"/>
</dbReference>
<evidence type="ECO:0000313" key="4">
    <source>
        <dbReference type="EMBL" id="ATG53668.1"/>
    </source>
</evidence>
<dbReference type="EMBL" id="CP023564">
    <property type="protein sequence ID" value="ATG53668.1"/>
    <property type="molecule type" value="Genomic_DNA"/>
</dbReference>
<evidence type="ECO:0000256" key="2">
    <source>
        <dbReference type="ARBA" id="ARBA00023315"/>
    </source>
</evidence>